<keyword evidence="24" id="KW-1185">Reference proteome</keyword>
<dbReference type="GO" id="GO:0070006">
    <property type="term" value="F:metalloaminopeptidase activity"/>
    <property type="evidence" value="ECO:0007669"/>
    <property type="project" value="TreeGrafter"/>
</dbReference>
<dbReference type="SUPFAM" id="SSF55486">
    <property type="entry name" value="Metalloproteases ('zincins'), catalytic domain"/>
    <property type="match status" value="1"/>
</dbReference>
<dbReference type="Gene3D" id="2.60.40.1730">
    <property type="entry name" value="tricorn interacting facor f3 domain"/>
    <property type="match status" value="1"/>
</dbReference>
<evidence type="ECO:0000256" key="7">
    <source>
        <dbReference type="ARBA" id="ARBA00022723"/>
    </source>
</evidence>
<dbReference type="Pfam" id="PF11838">
    <property type="entry name" value="ERAP1_C"/>
    <property type="match status" value="1"/>
</dbReference>
<organism evidence="23 24">
    <name type="scientific">Branchiostoma lanceolatum</name>
    <name type="common">Common lancelet</name>
    <name type="synonym">Amphioxus lanceolatum</name>
    <dbReference type="NCBI Taxonomy" id="7740"/>
    <lineage>
        <taxon>Eukaryota</taxon>
        <taxon>Metazoa</taxon>
        <taxon>Chordata</taxon>
        <taxon>Cephalochordata</taxon>
        <taxon>Leptocardii</taxon>
        <taxon>Amphioxiformes</taxon>
        <taxon>Branchiostomatidae</taxon>
        <taxon>Branchiostoma</taxon>
    </lineage>
</organism>
<keyword evidence="12 19" id="KW-0482">Metalloprotease</keyword>
<dbReference type="Gene3D" id="2.60.40.1910">
    <property type="match status" value="1"/>
</dbReference>
<evidence type="ECO:0000256" key="17">
    <source>
        <dbReference type="PIRSR" id="PIRSR634016-3"/>
    </source>
</evidence>
<evidence type="ECO:0000259" key="21">
    <source>
        <dbReference type="Pfam" id="PF11838"/>
    </source>
</evidence>
<evidence type="ECO:0000256" key="1">
    <source>
        <dbReference type="ARBA" id="ARBA00004236"/>
    </source>
</evidence>
<keyword evidence="11 19" id="KW-1133">Transmembrane helix</keyword>
<dbReference type="GO" id="GO:0005737">
    <property type="term" value="C:cytoplasm"/>
    <property type="evidence" value="ECO:0007669"/>
    <property type="project" value="TreeGrafter"/>
</dbReference>
<evidence type="ECO:0000256" key="10">
    <source>
        <dbReference type="ARBA" id="ARBA00022968"/>
    </source>
</evidence>
<feature type="domain" description="ERAP1-like C-terminal" evidence="21">
    <location>
        <begin position="606"/>
        <end position="925"/>
    </location>
</feature>
<sequence>MSGFAKRYSFRSGKVHDESCKTHNSGPLAIAACCVLFCLGIGLIIGFEAGRGGTGGQSRPWQQVRLPETLLPIHYDVELQVDVTAFTVVGQVNVTLRCATPTRHVILHSAELDIIGGDGTPGIQGSGDVIAPRITSWFLYTENQYLVLELDKALTKGAVYTVNLNFRGTLRDGLIGFYRSSYVNKDGQTRYLATTHMQPMGARLAFPCFDEPAFKATFTVTLVHRAGYTALANMPLENNVTRNDGWIADRFQRSVRMPTYLLAFVVSDYTSVGTVSSSGLETRIWARPAYIAAGMGDYGLDVAHKIVAYYEEYFDVPFPLPKIDHISIPDYSIGAMENWGLITYAESLLLYDARRPSASLKRGVAQIVAHELAHMWFGNLVTMEWWDGIWLNEGFASYVQYLGYGYVEPDVNVMEQFAYYRCQAVMEDDSLTSSRPIFQPVNHPDESREIFDSITYSKGASILRMLGNFVGESTFRKGLKSYLERNAYSNAVQDELWEALTLAARADGQTDLDVKTVMDTWTLQMGYPVVNLTRDYGRGTAQATQQHFLLDPTATVTVPSDFGYRWHIPLTYTTRGNSFDLPEQAWMRPDQDTSPVNLQGAGSDDWVLVNIHRVGYYRVNYDLTNWQLLTDYLNSDLYEEIPPDNRGTLIDDAFNLGRAGQLDLSTALDVTRYLVRERHFVPWSMAKAAMNYVETVFGSVNDLNDNWQAYMVQLISPFYNEVGWTLQQSDYNTEVGQVLAISTACTYGQPGCVNNATALFRRWMDTNNNSHIPETFKSTVYCTAIRYGGGPEWDFAWQRYLEGEPSEQSLLLSAMACSRDADILRSYLERSMDAAHVRRQSAPDVISYVGRSGVGKSLAWNFLVDNWDFYVENFDETQFTMASIVSSVTKQFSSQEDLDNLEQFLRDHPNQGTATRAFSQAVDTTGANLRFRRDNESKIRAWLDGLNRGN</sequence>
<dbReference type="GO" id="GO:0005886">
    <property type="term" value="C:plasma membrane"/>
    <property type="evidence" value="ECO:0007669"/>
    <property type="project" value="UniProtKB-SubCell"/>
</dbReference>
<evidence type="ECO:0000256" key="12">
    <source>
        <dbReference type="ARBA" id="ARBA00023049"/>
    </source>
</evidence>
<dbReference type="Pfam" id="PF01433">
    <property type="entry name" value="Peptidase_M1"/>
    <property type="match status" value="1"/>
</dbReference>
<dbReference type="FunFam" id="2.60.40.1730:FF:000012">
    <property type="entry name" value="Aminopeptidase N"/>
    <property type="match status" value="1"/>
</dbReference>
<dbReference type="FunFam" id="1.10.390.10:FF:000016">
    <property type="entry name" value="Glutamyl aminopeptidase"/>
    <property type="match status" value="1"/>
</dbReference>
<evidence type="ECO:0000256" key="3">
    <source>
        <dbReference type="ARBA" id="ARBA00010136"/>
    </source>
</evidence>
<protein>
    <recommendedName>
        <fullName evidence="19">Aminopeptidase</fullName>
        <ecNumber evidence="19">3.4.11.-</ecNumber>
    </recommendedName>
</protein>
<dbReference type="InterPro" id="IPR050344">
    <property type="entry name" value="Peptidase_M1_aminopeptidases"/>
</dbReference>
<keyword evidence="4" id="KW-1003">Cell membrane</keyword>
<feature type="binding site" evidence="17">
    <location>
        <position position="393"/>
    </location>
    <ligand>
        <name>Zn(2+)</name>
        <dbReference type="ChEBI" id="CHEBI:29105"/>
        <note>catalytic</note>
    </ligand>
</feature>
<evidence type="ECO:0000256" key="4">
    <source>
        <dbReference type="ARBA" id="ARBA00022475"/>
    </source>
</evidence>
<keyword evidence="7 17" id="KW-0479">Metal-binding</keyword>
<evidence type="ECO:0000256" key="18">
    <source>
        <dbReference type="PIRSR" id="PIRSR634016-4"/>
    </source>
</evidence>
<evidence type="ECO:0000256" key="16">
    <source>
        <dbReference type="PIRSR" id="PIRSR634016-1"/>
    </source>
</evidence>
<dbReference type="GO" id="GO:0005615">
    <property type="term" value="C:extracellular space"/>
    <property type="evidence" value="ECO:0007669"/>
    <property type="project" value="TreeGrafter"/>
</dbReference>
<evidence type="ECO:0000256" key="9">
    <source>
        <dbReference type="ARBA" id="ARBA00022833"/>
    </source>
</evidence>
<keyword evidence="5 19" id="KW-0645">Protease</keyword>
<dbReference type="InterPro" id="IPR042097">
    <property type="entry name" value="Aminopeptidase_N-like_N_sf"/>
</dbReference>
<keyword evidence="13 19" id="KW-0472">Membrane</keyword>
<feature type="transmembrane region" description="Helical" evidence="19">
    <location>
        <begin position="28"/>
        <end position="47"/>
    </location>
</feature>
<dbReference type="SUPFAM" id="SSF63737">
    <property type="entry name" value="Leukotriene A4 hydrolase N-terminal domain"/>
    <property type="match status" value="1"/>
</dbReference>
<evidence type="ECO:0000256" key="8">
    <source>
        <dbReference type="ARBA" id="ARBA00022801"/>
    </source>
</evidence>
<dbReference type="FunFam" id="2.60.40.1910:FF:000009">
    <property type="entry name" value="Aminopeptidase"/>
    <property type="match status" value="1"/>
</dbReference>
<evidence type="ECO:0000313" key="24">
    <source>
        <dbReference type="Proteomes" id="UP000838412"/>
    </source>
</evidence>
<dbReference type="EMBL" id="OV696692">
    <property type="protein sequence ID" value="CAH1269333.1"/>
    <property type="molecule type" value="Genomic_DNA"/>
</dbReference>
<evidence type="ECO:0000259" key="20">
    <source>
        <dbReference type="Pfam" id="PF01433"/>
    </source>
</evidence>
<dbReference type="AlphaFoldDB" id="A0A8K0A8F7"/>
<dbReference type="Gene3D" id="1.25.50.20">
    <property type="match status" value="1"/>
</dbReference>
<dbReference type="PANTHER" id="PTHR11533">
    <property type="entry name" value="PROTEASE M1 ZINC METALLOPROTEASE"/>
    <property type="match status" value="1"/>
</dbReference>
<evidence type="ECO:0000256" key="15">
    <source>
        <dbReference type="ARBA" id="ARBA00023180"/>
    </source>
</evidence>
<comment type="subcellular location">
    <subcellularLocation>
        <location evidence="1">Cell membrane</location>
    </subcellularLocation>
    <subcellularLocation>
        <location evidence="2">Membrane</location>
        <topology evidence="2">Single-pass type II membrane protein</topology>
    </subcellularLocation>
</comment>
<feature type="domain" description="Aminopeptidase N-like N-terminal" evidence="22">
    <location>
        <begin position="72"/>
        <end position="261"/>
    </location>
</feature>
<dbReference type="GO" id="GO:0008270">
    <property type="term" value="F:zinc ion binding"/>
    <property type="evidence" value="ECO:0007669"/>
    <property type="project" value="UniProtKB-UniRule"/>
</dbReference>
<evidence type="ECO:0000259" key="22">
    <source>
        <dbReference type="Pfam" id="PF17900"/>
    </source>
</evidence>
<dbReference type="InterPro" id="IPR001930">
    <property type="entry name" value="Peptidase_M1"/>
</dbReference>
<keyword evidence="15" id="KW-0325">Glycoprotein</keyword>
<evidence type="ECO:0000256" key="13">
    <source>
        <dbReference type="ARBA" id="ARBA00023136"/>
    </source>
</evidence>
<evidence type="ECO:0000256" key="11">
    <source>
        <dbReference type="ARBA" id="ARBA00022989"/>
    </source>
</evidence>
<dbReference type="InterPro" id="IPR045357">
    <property type="entry name" value="Aminopeptidase_N-like_N"/>
</dbReference>
<evidence type="ECO:0000256" key="14">
    <source>
        <dbReference type="ARBA" id="ARBA00023157"/>
    </source>
</evidence>
<dbReference type="Proteomes" id="UP000838412">
    <property type="component" value="Chromosome 7"/>
</dbReference>
<feature type="binding site" evidence="17">
    <location>
        <position position="374"/>
    </location>
    <ligand>
        <name>Zn(2+)</name>
        <dbReference type="ChEBI" id="CHEBI:29105"/>
        <note>catalytic</note>
    </ligand>
</feature>
<dbReference type="CDD" id="cd09601">
    <property type="entry name" value="M1_APN-Q_like"/>
    <property type="match status" value="1"/>
</dbReference>
<evidence type="ECO:0000256" key="19">
    <source>
        <dbReference type="RuleBase" id="RU364040"/>
    </source>
</evidence>
<evidence type="ECO:0000256" key="6">
    <source>
        <dbReference type="ARBA" id="ARBA00022692"/>
    </source>
</evidence>
<evidence type="ECO:0000313" key="23">
    <source>
        <dbReference type="EMBL" id="CAH1269333.1"/>
    </source>
</evidence>
<reference evidence="23" key="1">
    <citation type="submission" date="2022-01" db="EMBL/GenBank/DDBJ databases">
        <authorList>
            <person name="Braso-Vives M."/>
        </authorList>
    </citation>
    <scope>NUCLEOTIDE SEQUENCE</scope>
</reference>
<dbReference type="PROSITE" id="PS51257">
    <property type="entry name" value="PROKAR_LIPOPROTEIN"/>
    <property type="match status" value="1"/>
</dbReference>
<dbReference type="PRINTS" id="PR00756">
    <property type="entry name" value="ALADIPTASE"/>
</dbReference>
<dbReference type="InterPro" id="IPR034016">
    <property type="entry name" value="M1_APN-typ"/>
</dbReference>
<accession>A0A8K0A8F7</accession>
<keyword evidence="10" id="KW-0735">Signal-anchor</keyword>
<evidence type="ECO:0000256" key="5">
    <source>
        <dbReference type="ARBA" id="ARBA00022670"/>
    </source>
</evidence>
<dbReference type="EC" id="3.4.11.-" evidence="19"/>
<keyword evidence="8 19" id="KW-0378">Hydrolase</keyword>
<keyword evidence="19" id="KW-0031">Aminopeptidase</keyword>
<dbReference type="OrthoDB" id="510539at2759"/>
<comment type="cofactor">
    <cofactor evidence="17 19">
        <name>Zn(2+)</name>
        <dbReference type="ChEBI" id="CHEBI:29105"/>
    </cofactor>
    <text evidence="17 19">Binds 1 zinc ion per subunit.</text>
</comment>
<dbReference type="InterPro" id="IPR027268">
    <property type="entry name" value="Peptidase_M4/M1_CTD_sf"/>
</dbReference>
<gene>
    <name evidence="23" type="primary">ANPEP</name>
    <name evidence="23" type="ORF">BLAG_LOCUS22010</name>
</gene>
<dbReference type="GO" id="GO:0006508">
    <property type="term" value="P:proteolysis"/>
    <property type="evidence" value="ECO:0007669"/>
    <property type="project" value="UniProtKB-KW"/>
</dbReference>
<dbReference type="Gene3D" id="1.10.390.10">
    <property type="entry name" value="Neutral Protease Domain 2"/>
    <property type="match status" value="1"/>
</dbReference>
<dbReference type="Pfam" id="PF17900">
    <property type="entry name" value="Peptidase_M1_N"/>
    <property type="match status" value="1"/>
</dbReference>
<dbReference type="InterPro" id="IPR024571">
    <property type="entry name" value="ERAP1-like_C_dom"/>
</dbReference>
<evidence type="ECO:0000256" key="2">
    <source>
        <dbReference type="ARBA" id="ARBA00004606"/>
    </source>
</evidence>
<dbReference type="InterPro" id="IPR014782">
    <property type="entry name" value="Peptidase_M1_dom"/>
</dbReference>
<keyword evidence="14" id="KW-1015">Disulfide bond</keyword>
<comment type="similarity">
    <text evidence="3 19">Belongs to the peptidase M1 family.</text>
</comment>
<feature type="site" description="Transition state stabilizer" evidence="18">
    <location>
        <position position="456"/>
    </location>
</feature>
<dbReference type="GO" id="GO:0042277">
    <property type="term" value="F:peptide binding"/>
    <property type="evidence" value="ECO:0007669"/>
    <property type="project" value="TreeGrafter"/>
</dbReference>
<dbReference type="PANTHER" id="PTHR11533:SF294">
    <property type="entry name" value="THYROTROPIN-RELEASING HORMONE-DEGRADING ECTOENZYME"/>
    <property type="match status" value="1"/>
</dbReference>
<name>A0A8K0A8F7_BRALA</name>
<dbReference type="FunFam" id="1.25.50.20:FF:000001">
    <property type="entry name" value="Aminopeptidase"/>
    <property type="match status" value="1"/>
</dbReference>
<feature type="active site" description="Proton acceptor" evidence="16">
    <location>
        <position position="371"/>
    </location>
</feature>
<keyword evidence="6 19" id="KW-0812">Transmembrane</keyword>
<dbReference type="GO" id="GO:0043171">
    <property type="term" value="P:peptide catabolic process"/>
    <property type="evidence" value="ECO:0007669"/>
    <property type="project" value="TreeGrafter"/>
</dbReference>
<feature type="domain" description="Peptidase M1 membrane alanine aminopeptidase" evidence="20">
    <location>
        <begin position="298"/>
        <end position="521"/>
    </location>
</feature>
<proteinExistence type="inferred from homology"/>
<feature type="binding site" evidence="17">
    <location>
        <position position="370"/>
    </location>
    <ligand>
        <name>Zn(2+)</name>
        <dbReference type="ChEBI" id="CHEBI:29105"/>
        <note>catalytic</note>
    </ligand>
</feature>
<keyword evidence="9 17" id="KW-0862">Zinc</keyword>